<feature type="region of interest" description="Disordered" evidence="1">
    <location>
        <begin position="74"/>
        <end position="272"/>
    </location>
</feature>
<feature type="compositionally biased region" description="Basic and acidic residues" evidence="1">
    <location>
        <begin position="233"/>
        <end position="249"/>
    </location>
</feature>
<evidence type="ECO:0000313" key="3">
    <source>
        <dbReference type="Proteomes" id="UP001338125"/>
    </source>
</evidence>
<feature type="compositionally biased region" description="Basic and acidic residues" evidence="1">
    <location>
        <begin position="74"/>
        <end position="104"/>
    </location>
</feature>
<evidence type="ECO:0000256" key="1">
    <source>
        <dbReference type="SAM" id="MobiDB-lite"/>
    </source>
</evidence>
<dbReference type="PANTHER" id="PTHR40132">
    <property type="entry name" value="PRE-MRNA-SPLICING FACTOR 38B"/>
    <property type="match status" value="1"/>
</dbReference>
<name>A0ABR0SSM0_9HYPO</name>
<reference evidence="2 3" key="1">
    <citation type="submission" date="2024-01" db="EMBL/GenBank/DDBJ databases">
        <title>Complete genome of Cladobotryum mycophilum ATHUM6906.</title>
        <authorList>
            <person name="Christinaki A.C."/>
            <person name="Myridakis A.I."/>
            <person name="Kouvelis V.N."/>
        </authorList>
    </citation>
    <scope>NUCLEOTIDE SEQUENCE [LARGE SCALE GENOMIC DNA]</scope>
    <source>
        <strain evidence="2 3">ATHUM6906</strain>
    </source>
</reference>
<feature type="compositionally biased region" description="Basic and acidic residues" evidence="1">
    <location>
        <begin position="117"/>
        <end position="181"/>
    </location>
</feature>
<evidence type="ECO:0000313" key="2">
    <source>
        <dbReference type="EMBL" id="KAK5994937.1"/>
    </source>
</evidence>
<dbReference type="PANTHER" id="PTHR40132:SF1">
    <property type="entry name" value="PRE-MRNA-SPLICING FACTOR 38B"/>
    <property type="match status" value="1"/>
</dbReference>
<proteinExistence type="predicted"/>
<feature type="compositionally biased region" description="Basic and acidic residues" evidence="1">
    <location>
        <begin position="189"/>
        <end position="198"/>
    </location>
</feature>
<dbReference type="EMBL" id="JAVFKD010000004">
    <property type="protein sequence ID" value="KAK5994937.1"/>
    <property type="molecule type" value="Genomic_DNA"/>
</dbReference>
<comment type="caution">
    <text evidence="2">The sequence shown here is derived from an EMBL/GenBank/DDBJ whole genome shotgun (WGS) entry which is preliminary data.</text>
</comment>
<sequence>MPNDEFLTDDYVADLLAKEASDCSLKYSAMGLEAFNAKSKPTNMPKPNTRFLRHIIKDTDSHNKALLAKEAAESRARLKDLEHSEEVKRRKTNPDAKDIRKRQLGDIQSILGGKRQRVGDEKPASDDQEARRSSDRDRDSRKSSRKDDLVSNRDDRREYGRLSRSDGDRRLEKTSHTDEARRSKKSRHGDHSSDEESRHHRHRSRRDRSRSPRRRHRSRSPREKRSKHRHRSPLVEKDSQKEPSSKKVEDDSDPLEELIGPAPPPKYRGRGTVAGAAGIEMRFSEAYDPKTDVLLDEEKGGDWDDAVEAYRDRQKLRLNQEDRLRAAGFADHQIQQINSVQKEKTEQDVVWTKAGEKREWDRGKRVDDDGDVELRGIFSEDQ</sequence>
<protein>
    <recommendedName>
        <fullName evidence="4">Pre-mRNA-splicing factor 38B</fullName>
    </recommendedName>
</protein>
<accession>A0ABR0SSM0</accession>
<gene>
    <name evidence="2" type="ORF">PT974_03326</name>
</gene>
<organism evidence="2 3">
    <name type="scientific">Cladobotryum mycophilum</name>
    <dbReference type="NCBI Taxonomy" id="491253"/>
    <lineage>
        <taxon>Eukaryota</taxon>
        <taxon>Fungi</taxon>
        <taxon>Dikarya</taxon>
        <taxon>Ascomycota</taxon>
        <taxon>Pezizomycotina</taxon>
        <taxon>Sordariomycetes</taxon>
        <taxon>Hypocreomycetidae</taxon>
        <taxon>Hypocreales</taxon>
        <taxon>Hypocreaceae</taxon>
        <taxon>Cladobotryum</taxon>
    </lineage>
</organism>
<keyword evidence="3" id="KW-1185">Reference proteome</keyword>
<evidence type="ECO:0008006" key="4">
    <source>
        <dbReference type="Google" id="ProtNLM"/>
    </source>
</evidence>
<dbReference type="Proteomes" id="UP001338125">
    <property type="component" value="Unassembled WGS sequence"/>
</dbReference>
<feature type="compositionally biased region" description="Basic residues" evidence="1">
    <location>
        <begin position="199"/>
        <end position="232"/>
    </location>
</feature>